<dbReference type="AlphaFoldDB" id="A0A9W9FB35"/>
<sequence length="269" mass="29639">MSPIIKRERGPILPPPPCGTEAIPPAEWANYIKALSPFYVKEGAFPRTAALARLVEMPLVRELLLKPQSNYSASGLANSIRMITRKAESAFLFVVGEEMDLKECACSRCKRGMGPFALCVRLEGIPWLTACAGCHWHMNDKKCNFYRPLPEISGWEPELFPDSTLFAKINQVGSAVSKLSKSVEKSSSDMEEAYEAASELLALIPGPTESAKTMISTMAQSRSNDIEVTKDLQSLVQAYGELTSSLQEPIKAKDEETGWTGHSKRPRIS</sequence>
<evidence type="ECO:0000313" key="2">
    <source>
        <dbReference type="EMBL" id="KAJ5096697.1"/>
    </source>
</evidence>
<reference evidence="2" key="1">
    <citation type="submission" date="2022-11" db="EMBL/GenBank/DDBJ databases">
        <authorList>
            <person name="Petersen C."/>
        </authorList>
    </citation>
    <scope>NUCLEOTIDE SEQUENCE</scope>
    <source>
        <strain evidence="2">IBT 30069</strain>
    </source>
</reference>
<comment type="caution">
    <text evidence="2">The sequence shown here is derived from an EMBL/GenBank/DDBJ whole genome shotgun (WGS) entry which is preliminary data.</text>
</comment>
<evidence type="ECO:0000313" key="3">
    <source>
        <dbReference type="Proteomes" id="UP001149165"/>
    </source>
</evidence>
<dbReference type="Proteomes" id="UP001149165">
    <property type="component" value="Unassembled WGS sequence"/>
</dbReference>
<dbReference type="InterPro" id="IPR022190">
    <property type="entry name" value="DUF3716"/>
</dbReference>
<feature type="region of interest" description="Disordered" evidence="1">
    <location>
        <begin position="246"/>
        <end position="269"/>
    </location>
</feature>
<name>A0A9W9FB35_9EURO</name>
<keyword evidence="3" id="KW-1185">Reference proteome</keyword>
<evidence type="ECO:0000256" key="1">
    <source>
        <dbReference type="SAM" id="MobiDB-lite"/>
    </source>
</evidence>
<gene>
    <name evidence="2" type="ORF">N7456_007418</name>
</gene>
<dbReference type="OrthoDB" id="4369403at2759"/>
<dbReference type="Pfam" id="PF12511">
    <property type="entry name" value="DUF3716"/>
    <property type="match status" value="1"/>
</dbReference>
<reference evidence="2" key="2">
    <citation type="journal article" date="2023" name="IMA Fungus">
        <title>Comparative genomic study of the Penicillium genus elucidates a diverse pangenome and 15 lateral gene transfer events.</title>
        <authorList>
            <person name="Petersen C."/>
            <person name="Sorensen T."/>
            <person name="Nielsen M.R."/>
            <person name="Sondergaard T.E."/>
            <person name="Sorensen J.L."/>
            <person name="Fitzpatrick D.A."/>
            <person name="Frisvad J.C."/>
            <person name="Nielsen K.L."/>
        </authorList>
    </citation>
    <scope>NUCLEOTIDE SEQUENCE</scope>
    <source>
        <strain evidence="2">IBT 30069</strain>
    </source>
</reference>
<proteinExistence type="predicted"/>
<protein>
    <submittedName>
        <fullName evidence="2">Uncharacterized protein</fullName>
    </submittedName>
</protein>
<organism evidence="2 3">
    <name type="scientific">Penicillium angulare</name>
    <dbReference type="NCBI Taxonomy" id="116970"/>
    <lineage>
        <taxon>Eukaryota</taxon>
        <taxon>Fungi</taxon>
        <taxon>Dikarya</taxon>
        <taxon>Ascomycota</taxon>
        <taxon>Pezizomycotina</taxon>
        <taxon>Eurotiomycetes</taxon>
        <taxon>Eurotiomycetidae</taxon>
        <taxon>Eurotiales</taxon>
        <taxon>Aspergillaceae</taxon>
        <taxon>Penicillium</taxon>
    </lineage>
</organism>
<dbReference type="EMBL" id="JAPQKH010000005">
    <property type="protein sequence ID" value="KAJ5096697.1"/>
    <property type="molecule type" value="Genomic_DNA"/>
</dbReference>
<accession>A0A9W9FB35</accession>